<accession>A0A372FV49</accession>
<reference evidence="3 4" key="1">
    <citation type="submission" date="2018-08" db="EMBL/GenBank/DDBJ databases">
        <title>Verrucosispora craniellae sp. nov., isolated from a marine sponge in the South China Sea.</title>
        <authorList>
            <person name="Li L."/>
            <person name="Lin H.W."/>
        </authorList>
    </citation>
    <scope>NUCLEOTIDE SEQUENCE [LARGE SCALE GENOMIC DNA]</scope>
    <source>
        <strain evidence="3 4">LHW63014</strain>
    </source>
</reference>
<proteinExistence type="predicted"/>
<gene>
    <name evidence="3" type="ORF">D0Q02_21265</name>
</gene>
<dbReference type="InterPro" id="IPR006311">
    <property type="entry name" value="TAT_signal"/>
</dbReference>
<keyword evidence="4" id="KW-1185">Reference proteome</keyword>
<dbReference type="AlphaFoldDB" id="A0A372FV49"/>
<dbReference type="RefSeq" id="WP_147333529.1">
    <property type="nucleotide sequence ID" value="NZ_CP061725.1"/>
</dbReference>
<dbReference type="EMBL" id="QVFU01000027">
    <property type="protein sequence ID" value="RFS44578.1"/>
    <property type="molecule type" value="Genomic_DNA"/>
</dbReference>
<dbReference type="PROSITE" id="PS51318">
    <property type="entry name" value="TAT"/>
    <property type="match status" value="1"/>
</dbReference>
<name>A0A372FV49_9ACTN</name>
<evidence type="ECO:0000313" key="4">
    <source>
        <dbReference type="Proteomes" id="UP000262621"/>
    </source>
</evidence>
<sequence>MSPSRRHAVARTAMLLTALALVAGAVPPLPATAGPRTVTATTGEVRTTVRDAATGADARACLALVPVDRDPLTVVFLGEEQLGRHGGCTGVEGGAVHITNVTPGRYRLLADPYDISRHGLQWVGVRGGKGQRERAAVITVRAGRTVTAPAVRLDPPGTVTGRMTRTTDGTPVSGGYAAPMPSVPHPKYGSPGAISDDDGRYTLTGLGPYQWPLYFTGNGLASQWSGGTGDRRQASTVRVRAGRTVTLDQALTSGTALSGTVTAPDISHYAQVVAFHARTGDVVGVADAGSDYTLRLLPGQRVVLRCDCVYAPSRWYPNADGIGGAQSLRVRATPLTADFDLTGPAAP</sequence>
<organism evidence="3 4">
    <name type="scientific">Micromonospora craniellae</name>
    <dbReference type="NCBI Taxonomy" id="2294034"/>
    <lineage>
        <taxon>Bacteria</taxon>
        <taxon>Bacillati</taxon>
        <taxon>Actinomycetota</taxon>
        <taxon>Actinomycetes</taxon>
        <taxon>Micromonosporales</taxon>
        <taxon>Micromonosporaceae</taxon>
        <taxon>Micromonospora</taxon>
    </lineage>
</organism>
<protein>
    <recommendedName>
        <fullName evidence="5">Carboxypeptidase regulatory-like domain-containing protein</fullName>
    </recommendedName>
</protein>
<comment type="caution">
    <text evidence="3">The sequence shown here is derived from an EMBL/GenBank/DDBJ whole genome shotgun (WGS) entry which is preliminary data.</text>
</comment>
<feature type="chain" id="PRO_5016646021" description="Carboxypeptidase regulatory-like domain-containing protein" evidence="2">
    <location>
        <begin position="34"/>
        <end position="347"/>
    </location>
</feature>
<dbReference type="OrthoDB" id="3632511at2"/>
<feature type="region of interest" description="Disordered" evidence="1">
    <location>
        <begin position="150"/>
        <end position="182"/>
    </location>
</feature>
<evidence type="ECO:0000256" key="1">
    <source>
        <dbReference type="SAM" id="MobiDB-lite"/>
    </source>
</evidence>
<keyword evidence="2" id="KW-0732">Signal</keyword>
<evidence type="ECO:0000313" key="3">
    <source>
        <dbReference type="EMBL" id="RFS44578.1"/>
    </source>
</evidence>
<feature type="compositionally biased region" description="Polar residues" evidence="1">
    <location>
        <begin position="161"/>
        <end position="170"/>
    </location>
</feature>
<evidence type="ECO:0000256" key="2">
    <source>
        <dbReference type="SAM" id="SignalP"/>
    </source>
</evidence>
<dbReference type="Proteomes" id="UP000262621">
    <property type="component" value="Unassembled WGS sequence"/>
</dbReference>
<evidence type="ECO:0008006" key="5">
    <source>
        <dbReference type="Google" id="ProtNLM"/>
    </source>
</evidence>
<feature type="signal peptide" evidence="2">
    <location>
        <begin position="1"/>
        <end position="33"/>
    </location>
</feature>